<organism evidence="14 15">
    <name type="scientific">Batrachochytrium dendrobatidis (strain JAM81 / FGSC 10211)</name>
    <name type="common">Frog chytrid fungus</name>
    <dbReference type="NCBI Taxonomy" id="684364"/>
    <lineage>
        <taxon>Eukaryota</taxon>
        <taxon>Fungi</taxon>
        <taxon>Fungi incertae sedis</taxon>
        <taxon>Chytridiomycota</taxon>
        <taxon>Chytridiomycota incertae sedis</taxon>
        <taxon>Chytridiomycetes</taxon>
        <taxon>Rhizophydiales</taxon>
        <taxon>Rhizophydiales incertae sedis</taxon>
        <taxon>Batrachochytrium</taxon>
    </lineage>
</organism>
<dbReference type="GO" id="GO:0005815">
    <property type="term" value="C:microtubule organizing center"/>
    <property type="evidence" value="ECO:0007669"/>
    <property type="project" value="InterPro"/>
</dbReference>
<dbReference type="GeneID" id="18237790"/>
<protein>
    <recommendedName>
        <fullName evidence="9">Centrosomal protein 43</fullName>
    </recommendedName>
    <alternativeName>
        <fullName evidence="10">FGFR1 oncogene partner</fullName>
    </alternativeName>
</protein>
<dbReference type="PROSITE" id="PS50896">
    <property type="entry name" value="LISH"/>
    <property type="match status" value="1"/>
</dbReference>
<comment type="function">
    <text evidence="11">Required for anchoring microtubules to the centrosomes. Required for ciliation.</text>
</comment>
<evidence type="ECO:0000256" key="1">
    <source>
        <dbReference type="ARBA" id="ARBA00004120"/>
    </source>
</evidence>
<keyword evidence="6" id="KW-0970">Cilium biogenesis/degradation</keyword>
<dbReference type="EMBL" id="GL882879">
    <property type="protein sequence ID" value="EGF84150.1"/>
    <property type="molecule type" value="Genomic_DNA"/>
</dbReference>
<evidence type="ECO:0000313" key="15">
    <source>
        <dbReference type="Proteomes" id="UP000007241"/>
    </source>
</evidence>
<reference evidence="14 15" key="1">
    <citation type="submission" date="2009-12" db="EMBL/GenBank/DDBJ databases">
        <title>The draft genome of Batrachochytrium dendrobatidis.</title>
        <authorList>
            <consortium name="US DOE Joint Genome Institute (JGI-PGF)"/>
            <person name="Kuo A."/>
            <person name="Salamov A."/>
            <person name="Schmutz J."/>
            <person name="Lucas S."/>
            <person name="Pitluck S."/>
            <person name="Rosenblum E."/>
            <person name="Stajich J."/>
            <person name="Eisen M."/>
            <person name="Grigoriev I.V."/>
        </authorList>
    </citation>
    <scope>NUCLEOTIDE SEQUENCE [LARGE SCALE GENOMIC DNA]</scope>
    <source>
        <strain evidence="15">JAM81 / FGSC 10211</strain>
    </source>
</reference>
<sequence length="162" mass="18438">MSAYDDLKDALKQNLRARGVTAKLEAAMRAELFKALDEEEFSPIAVPKETAVMNELVREYLQYNGYGHSLSVFTTESRLSKDIPTREHISQELSIHPRLYPENIPLLYGLAYKHKSLVNPDRVVAEQQPYRQSRFWTETNSHDQISIDSAKKISAGLASKIT</sequence>
<comment type="subunit">
    <text evidence="12">Homodimer. Part of a ternary complex that contains CEP350, CEP43 and MAPRE1. Interacts directly with CEP350 and MAPRE1. Interacts with CEP19. Interacts (via N-terminus) with CEP350 (via C-terminus).</text>
</comment>
<evidence type="ECO:0000256" key="11">
    <source>
        <dbReference type="ARBA" id="ARBA00046076"/>
    </source>
</evidence>
<comment type="similarity">
    <text evidence="3">Belongs to the CEP43 family.</text>
</comment>
<keyword evidence="7" id="KW-0206">Cytoskeleton</keyword>
<keyword evidence="15" id="KW-1185">Reference proteome</keyword>
<dbReference type="Pfam" id="PF09398">
    <property type="entry name" value="FOP_dimer"/>
    <property type="match status" value="1"/>
</dbReference>
<evidence type="ECO:0000256" key="7">
    <source>
        <dbReference type="ARBA" id="ARBA00023212"/>
    </source>
</evidence>
<keyword evidence="5" id="KW-0597">Phosphoprotein</keyword>
<dbReference type="Gene3D" id="1.20.960.40">
    <property type="match status" value="1"/>
</dbReference>
<dbReference type="PANTHER" id="PTHR15431">
    <property type="entry name" value="FGFR1 ONCOGENE PARTNER/LISH DOMAIN-CONTAINING PROTEIN"/>
    <property type="match status" value="1"/>
</dbReference>
<dbReference type="STRING" id="684364.F4NRF4"/>
<evidence type="ECO:0000313" key="14">
    <source>
        <dbReference type="EMBL" id="EGF84150.1"/>
    </source>
</evidence>
<evidence type="ECO:0000256" key="12">
    <source>
        <dbReference type="ARBA" id="ARBA00046373"/>
    </source>
</evidence>
<evidence type="ECO:0000256" key="3">
    <source>
        <dbReference type="ARBA" id="ARBA00005385"/>
    </source>
</evidence>
<dbReference type="GO" id="GO:0034453">
    <property type="term" value="P:microtubule anchoring"/>
    <property type="evidence" value="ECO:0007669"/>
    <property type="project" value="InterPro"/>
</dbReference>
<dbReference type="HOGENOM" id="CLU_119108_0_1_1"/>
<evidence type="ECO:0000256" key="5">
    <source>
        <dbReference type="ARBA" id="ARBA00022553"/>
    </source>
</evidence>
<accession>F4NRF4</accession>
<keyword evidence="8" id="KW-0966">Cell projection</keyword>
<dbReference type="AlphaFoldDB" id="F4NRF4"/>
<dbReference type="InParanoid" id="F4NRF4"/>
<dbReference type="InterPro" id="IPR006594">
    <property type="entry name" value="LisH"/>
</dbReference>
<dbReference type="OrthoDB" id="5970631at2759"/>
<evidence type="ECO:0000256" key="2">
    <source>
        <dbReference type="ARBA" id="ARBA00004300"/>
    </source>
</evidence>
<keyword evidence="4" id="KW-0963">Cytoplasm</keyword>
<feature type="domain" description="FGFR1 oncogene partner (FOP) N-terminal dimerisation" evidence="13">
    <location>
        <begin position="48"/>
        <end position="110"/>
    </location>
</feature>
<dbReference type="Proteomes" id="UP000007241">
    <property type="component" value="Unassembled WGS sequence"/>
</dbReference>
<evidence type="ECO:0000256" key="10">
    <source>
        <dbReference type="ARBA" id="ARBA00042293"/>
    </source>
</evidence>
<evidence type="ECO:0000256" key="8">
    <source>
        <dbReference type="ARBA" id="ARBA00023273"/>
    </source>
</evidence>
<gene>
    <name evidence="14" type="ORF">BATDEDRAFT_21929</name>
</gene>
<dbReference type="RefSeq" id="XP_006675420.1">
    <property type="nucleotide sequence ID" value="XM_006675357.1"/>
</dbReference>
<dbReference type="OMA" id="EYLVFNR"/>
<name>F4NRF4_BATDJ</name>
<evidence type="ECO:0000256" key="6">
    <source>
        <dbReference type="ARBA" id="ARBA00022794"/>
    </source>
</evidence>
<proteinExistence type="inferred from homology"/>
<comment type="subcellular location">
    <subcellularLocation>
        <location evidence="1">Cytoplasm</location>
        <location evidence="1">Cytoskeleton</location>
        <location evidence="1">Cilium basal body</location>
    </subcellularLocation>
    <subcellularLocation>
        <location evidence="2">Cytoplasm</location>
        <location evidence="2">Cytoskeleton</location>
        <location evidence="2">Microtubule organizing center</location>
        <location evidence="2">Centrosome</location>
    </subcellularLocation>
</comment>
<evidence type="ECO:0000256" key="4">
    <source>
        <dbReference type="ARBA" id="ARBA00022490"/>
    </source>
</evidence>
<evidence type="ECO:0000256" key="9">
    <source>
        <dbReference type="ARBA" id="ARBA00041026"/>
    </source>
</evidence>
<evidence type="ECO:0000259" key="13">
    <source>
        <dbReference type="Pfam" id="PF09398"/>
    </source>
</evidence>
<dbReference type="GO" id="GO:0030030">
    <property type="term" value="P:cell projection organization"/>
    <property type="evidence" value="ECO:0007669"/>
    <property type="project" value="UniProtKB-KW"/>
</dbReference>
<dbReference type="InterPro" id="IPR018993">
    <property type="entry name" value="FOP_dimerisation-dom_N"/>
</dbReference>
<dbReference type="PANTHER" id="PTHR15431:SF9">
    <property type="entry name" value="CENTROSOMAL PROTEIN 43"/>
    <property type="match status" value="1"/>
</dbReference>